<organism evidence="1">
    <name type="scientific">Aspergillus flavus</name>
    <dbReference type="NCBI Taxonomy" id="5059"/>
    <lineage>
        <taxon>Eukaryota</taxon>
        <taxon>Fungi</taxon>
        <taxon>Dikarya</taxon>
        <taxon>Ascomycota</taxon>
        <taxon>Pezizomycotina</taxon>
        <taxon>Eurotiomycetes</taxon>
        <taxon>Eurotiomycetidae</taxon>
        <taxon>Eurotiales</taxon>
        <taxon>Aspergillaceae</taxon>
        <taxon>Aspergillus</taxon>
        <taxon>Aspergillus subgen. Circumdati</taxon>
    </lineage>
</organism>
<reference evidence="1" key="1">
    <citation type="submission" date="2019-04" db="EMBL/GenBank/DDBJ databases">
        <title>Friends and foes A comparative genomics study of 23 Aspergillus species from section Flavi.</title>
        <authorList>
            <consortium name="DOE Joint Genome Institute"/>
            <person name="Kjaerbolling I."/>
            <person name="Vesth T."/>
            <person name="Frisvad J.C."/>
            <person name="Nybo J.L."/>
            <person name="Theobald S."/>
            <person name="Kildgaard S."/>
            <person name="Isbrandt T."/>
            <person name="Kuo A."/>
            <person name="Sato A."/>
            <person name="Lyhne E.K."/>
            <person name="Kogle M.E."/>
            <person name="Wiebenga A."/>
            <person name="Kun R.S."/>
            <person name="Lubbers R.J."/>
            <person name="Makela M.R."/>
            <person name="Barry K."/>
            <person name="Chovatia M."/>
            <person name="Clum A."/>
            <person name="Daum C."/>
            <person name="Haridas S."/>
            <person name="He G."/>
            <person name="LaButti K."/>
            <person name="Lipzen A."/>
            <person name="Mondo S."/>
            <person name="Riley R."/>
            <person name="Salamov A."/>
            <person name="Simmons B.A."/>
            <person name="Magnuson J.K."/>
            <person name="Henrissat B."/>
            <person name="Mortensen U.H."/>
            <person name="Larsen T.O."/>
            <person name="Devries R.P."/>
            <person name="Grigoriev I.V."/>
            <person name="Machida M."/>
            <person name="Baker S.E."/>
            <person name="Andersen M.R."/>
        </authorList>
    </citation>
    <scope>NUCLEOTIDE SEQUENCE [LARGE SCALE GENOMIC DNA]</scope>
    <source>
        <strain evidence="1">CBS 121.62</strain>
    </source>
</reference>
<dbReference type="AlphaFoldDB" id="A0A5N6GFE6"/>
<dbReference type="Proteomes" id="UP000325434">
    <property type="component" value="Unassembled WGS sequence"/>
</dbReference>
<gene>
    <name evidence="1" type="ORF">BDV35DRAFT_370911</name>
</gene>
<protein>
    <submittedName>
        <fullName evidence="1">Uncharacterized protein</fullName>
    </submittedName>
</protein>
<evidence type="ECO:0000313" key="1">
    <source>
        <dbReference type="EMBL" id="KAB8241101.1"/>
    </source>
</evidence>
<accession>A0A5N6GFE6</accession>
<sequence>MSNIEVPTLVYICTVALMTSVKPTIALRVGYASQFEWSGLRQPTVNSGPKSIGASVGERLTRCCTGRRSVTVLCI</sequence>
<proteinExistence type="predicted"/>
<dbReference type="EMBL" id="ML734703">
    <property type="protein sequence ID" value="KAB8241101.1"/>
    <property type="molecule type" value="Genomic_DNA"/>
</dbReference>
<name>A0A5N6GFE6_ASPFL</name>